<dbReference type="EMBL" id="JACXVP010000005">
    <property type="protein sequence ID" value="KAG5604523.1"/>
    <property type="molecule type" value="Genomic_DNA"/>
</dbReference>
<sequence length="71" mass="7614">MTVLEYFLVMVTIPKETHNGFLGFLFVSENGGSKCFHSLFDGNIVEFEVESGSDGRTKAVDVTGPGGAKVV</sequence>
<dbReference type="PANTHER" id="PTHR46565">
    <property type="entry name" value="COLD SHOCK DOMAIN PROTEIN 2"/>
    <property type="match status" value="1"/>
</dbReference>
<dbReference type="InterPro" id="IPR012340">
    <property type="entry name" value="NA-bd_OB-fold"/>
</dbReference>
<evidence type="ECO:0000313" key="2">
    <source>
        <dbReference type="Proteomes" id="UP000824120"/>
    </source>
</evidence>
<dbReference type="OrthoDB" id="422005at2759"/>
<dbReference type="Proteomes" id="UP000824120">
    <property type="component" value="Chromosome 5"/>
</dbReference>
<gene>
    <name evidence="1" type="ORF">H5410_026015</name>
</gene>
<evidence type="ECO:0000313" key="1">
    <source>
        <dbReference type="EMBL" id="KAG5604523.1"/>
    </source>
</evidence>
<accession>A0A9J5YUV3</accession>
<dbReference type="PANTHER" id="PTHR46565:SF10">
    <property type="entry name" value="GLYCINE-RICH PROTEIN 2"/>
    <property type="match status" value="1"/>
</dbReference>
<comment type="caution">
    <text evidence="1">The sequence shown here is derived from an EMBL/GenBank/DDBJ whole genome shotgun (WGS) entry which is preliminary data.</text>
</comment>
<reference evidence="1 2" key="1">
    <citation type="submission" date="2020-09" db="EMBL/GenBank/DDBJ databases">
        <title>De no assembly of potato wild relative species, Solanum commersonii.</title>
        <authorList>
            <person name="Cho K."/>
        </authorList>
    </citation>
    <scope>NUCLEOTIDE SEQUENCE [LARGE SCALE GENOMIC DNA]</scope>
    <source>
        <strain evidence="1">LZ3.2</strain>
        <tissue evidence="1">Leaf</tissue>
    </source>
</reference>
<dbReference type="AlphaFoldDB" id="A0A9J5YUV3"/>
<protein>
    <submittedName>
        <fullName evidence="1">Uncharacterized protein</fullName>
    </submittedName>
</protein>
<name>A0A9J5YUV3_SOLCO</name>
<organism evidence="1 2">
    <name type="scientific">Solanum commersonii</name>
    <name type="common">Commerson's wild potato</name>
    <name type="synonym">Commerson's nightshade</name>
    <dbReference type="NCBI Taxonomy" id="4109"/>
    <lineage>
        <taxon>Eukaryota</taxon>
        <taxon>Viridiplantae</taxon>
        <taxon>Streptophyta</taxon>
        <taxon>Embryophyta</taxon>
        <taxon>Tracheophyta</taxon>
        <taxon>Spermatophyta</taxon>
        <taxon>Magnoliopsida</taxon>
        <taxon>eudicotyledons</taxon>
        <taxon>Gunneridae</taxon>
        <taxon>Pentapetalae</taxon>
        <taxon>asterids</taxon>
        <taxon>lamiids</taxon>
        <taxon>Solanales</taxon>
        <taxon>Solanaceae</taxon>
        <taxon>Solanoideae</taxon>
        <taxon>Solaneae</taxon>
        <taxon>Solanum</taxon>
    </lineage>
</organism>
<keyword evidence="2" id="KW-1185">Reference proteome</keyword>
<dbReference type="Gene3D" id="2.40.50.140">
    <property type="entry name" value="Nucleic acid-binding proteins"/>
    <property type="match status" value="1"/>
</dbReference>
<proteinExistence type="predicted"/>